<dbReference type="EMBL" id="CM023478">
    <property type="protein sequence ID" value="KAH7932719.1"/>
    <property type="molecule type" value="Genomic_DNA"/>
</dbReference>
<proteinExistence type="predicted"/>
<gene>
    <name evidence="1" type="ORF">HPB49_001712</name>
</gene>
<reference evidence="1" key="1">
    <citation type="submission" date="2020-05" db="EMBL/GenBank/DDBJ databases">
        <title>Large-scale comparative analyses of tick genomes elucidate their genetic diversity and vector capacities.</title>
        <authorList>
            <person name="Jia N."/>
            <person name="Wang J."/>
            <person name="Shi W."/>
            <person name="Du L."/>
            <person name="Sun Y."/>
            <person name="Zhan W."/>
            <person name="Jiang J."/>
            <person name="Wang Q."/>
            <person name="Zhang B."/>
            <person name="Ji P."/>
            <person name="Sakyi L.B."/>
            <person name="Cui X."/>
            <person name="Yuan T."/>
            <person name="Jiang B."/>
            <person name="Yang W."/>
            <person name="Lam T.T.-Y."/>
            <person name="Chang Q."/>
            <person name="Ding S."/>
            <person name="Wang X."/>
            <person name="Zhu J."/>
            <person name="Ruan X."/>
            <person name="Zhao L."/>
            <person name="Wei J."/>
            <person name="Que T."/>
            <person name="Du C."/>
            <person name="Cheng J."/>
            <person name="Dai P."/>
            <person name="Han X."/>
            <person name="Huang E."/>
            <person name="Gao Y."/>
            <person name="Liu J."/>
            <person name="Shao H."/>
            <person name="Ye R."/>
            <person name="Li L."/>
            <person name="Wei W."/>
            <person name="Wang X."/>
            <person name="Wang C."/>
            <person name="Yang T."/>
            <person name="Huo Q."/>
            <person name="Li W."/>
            <person name="Guo W."/>
            <person name="Chen H."/>
            <person name="Zhou L."/>
            <person name="Ni X."/>
            <person name="Tian J."/>
            <person name="Zhou Y."/>
            <person name="Sheng Y."/>
            <person name="Liu T."/>
            <person name="Pan Y."/>
            <person name="Xia L."/>
            <person name="Li J."/>
            <person name="Zhao F."/>
            <person name="Cao W."/>
        </authorList>
    </citation>
    <scope>NUCLEOTIDE SEQUENCE</scope>
    <source>
        <strain evidence="1">Dsil-2018</strain>
    </source>
</reference>
<accession>A0ACB8C0H2</accession>
<comment type="caution">
    <text evidence="1">The sequence shown here is derived from an EMBL/GenBank/DDBJ whole genome shotgun (WGS) entry which is preliminary data.</text>
</comment>
<evidence type="ECO:0000313" key="2">
    <source>
        <dbReference type="Proteomes" id="UP000821865"/>
    </source>
</evidence>
<dbReference type="Proteomes" id="UP000821865">
    <property type="component" value="Chromosome 9"/>
</dbReference>
<protein>
    <submittedName>
        <fullName evidence="1">Uncharacterized protein</fullName>
    </submittedName>
</protein>
<organism evidence="1 2">
    <name type="scientific">Dermacentor silvarum</name>
    <name type="common">Tick</name>
    <dbReference type="NCBI Taxonomy" id="543639"/>
    <lineage>
        <taxon>Eukaryota</taxon>
        <taxon>Metazoa</taxon>
        <taxon>Ecdysozoa</taxon>
        <taxon>Arthropoda</taxon>
        <taxon>Chelicerata</taxon>
        <taxon>Arachnida</taxon>
        <taxon>Acari</taxon>
        <taxon>Parasitiformes</taxon>
        <taxon>Ixodida</taxon>
        <taxon>Ixodoidea</taxon>
        <taxon>Ixodidae</taxon>
        <taxon>Rhipicephalinae</taxon>
        <taxon>Dermacentor</taxon>
    </lineage>
</organism>
<sequence length="172" mass="19003">MSLVPASQKSCMLTQFSVRSFCVARKKWSTTSAVSRATNWLRAFSSSITVTKPPDLASNRLRRLRRSLLSTPTSSVPWQSARASTQCTVTPLRPNLYTESTTLFTSRPIVASSRPSVEKWGPSWGYPPSASRILTAVKFNASATALSRCRPYSSSNTGCRLVRFPFSMPTDQ</sequence>
<evidence type="ECO:0000313" key="1">
    <source>
        <dbReference type="EMBL" id="KAH7932719.1"/>
    </source>
</evidence>
<name>A0ACB8C0H2_DERSI</name>
<keyword evidence="2" id="KW-1185">Reference proteome</keyword>